<keyword evidence="1" id="KW-1133">Transmembrane helix</keyword>
<keyword evidence="1" id="KW-0812">Transmembrane</keyword>
<proteinExistence type="predicted"/>
<evidence type="ECO:0000313" key="3">
    <source>
        <dbReference type="Proteomes" id="UP001589707"/>
    </source>
</evidence>
<dbReference type="InterPro" id="IPR016024">
    <property type="entry name" value="ARM-type_fold"/>
</dbReference>
<sequence>MSKTAILAVRIIGDAKGATQATQATSAAMDKMKIVAAAAAAAIGVMTKKAIDNAGDLEQSTGAVEAVFKDHADAVKGWASEAATSLGITRNEYQELGTLIGSQLKNAGVAMDELGPKTNELIGLGGDLAAMFGGTTREAVESISSALKGERDPIEKYGVSLKQAGIDAKAAELGFKKVGGAFDQEAQAAATLALIMEQTGDAHGAFARETDTYATRVQILKAQIGDLSAAYGQLLLPAATAVVGYISEQMIPALQRLVDAAALLQDGASTTDIVAALGLSDTSPIGAAVAGIVDWLRGLGDTISNLTGGQIGGLVAVIAGLVLRFTPLSGMLAGFAGALAGLLTPVNLIIGGLAALYLGSETFRDSVNDLAGVLGGVIGDLATQLGPIVADLATQLGPVLSGILGGLGDALAGLLDQIAPVVSELAGTLGPALAELASTALPPLLDALTTLAPVIGEVLGTALSAIGDIITTLAPVIGELASALAPLIGQFVEQLAPVLTDLASELLPVVSQLLQGLAPVVSELLTAIAPLVTELIDALAPVLEQLAPLVTELIDALTPVAESVVPTVISVISALVPIVAALAQRFITIVEVLASLLVPALQIVVGAVQVVAGVLTGDWAMAWEGAKGIVTGAVDLIKNLVVGLVRLFIAEARLLLTPIADALRNGWQRGVDATRTGIARVLDFVTGLPGRITSGLAHIGSVMAGIGRDLIDGLTGGIQDMAQRAVDAVSGVVGDAITSAKNLLGIASPSRVFATIGNQTAAGYIKGITGMTGRVQSAMADMIAPPTPAAIKLPAVTTPATRQGQAAATSGPTVVFEPGAITVTGAFDPEETGRQLVDTLDVFFRRRGIAWRPA</sequence>
<name>A0ABV5WYZ9_9MICO</name>
<evidence type="ECO:0008006" key="4">
    <source>
        <dbReference type="Google" id="ProtNLM"/>
    </source>
</evidence>
<protein>
    <recommendedName>
        <fullName evidence="4">Phage-related protein</fullName>
    </recommendedName>
</protein>
<dbReference type="Proteomes" id="UP001589707">
    <property type="component" value="Unassembled WGS sequence"/>
</dbReference>
<dbReference type="PANTHER" id="PTHR37813">
    <property type="entry name" value="FELS-2 PROPHAGE PROTEIN"/>
    <property type="match status" value="1"/>
</dbReference>
<dbReference type="RefSeq" id="WP_376838457.1">
    <property type="nucleotide sequence ID" value="NZ_JBHMAU010000025.1"/>
</dbReference>
<keyword evidence="3" id="KW-1185">Reference proteome</keyword>
<comment type="caution">
    <text evidence="2">The sequence shown here is derived from an EMBL/GenBank/DDBJ whole genome shotgun (WGS) entry which is preliminary data.</text>
</comment>
<dbReference type="EMBL" id="JBHMAU010000025">
    <property type="protein sequence ID" value="MFB9775378.1"/>
    <property type="molecule type" value="Genomic_DNA"/>
</dbReference>
<feature type="transmembrane region" description="Helical" evidence="1">
    <location>
        <begin position="332"/>
        <end position="358"/>
    </location>
</feature>
<dbReference type="Gene3D" id="1.20.5.1230">
    <property type="entry name" value="Apolipoprotein A-I"/>
    <property type="match status" value="1"/>
</dbReference>
<reference evidence="2 3" key="1">
    <citation type="submission" date="2024-09" db="EMBL/GenBank/DDBJ databases">
        <authorList>
            <person name="Sun Q."/>
            <person name="Mori K."/>
        </authorList>
    </citation>
    <scope>NUCLEOTIDE SEQUENCE [LARGE SCALE GENOMIC DNA]</scope>
    <source>
        <strain evidence="2 3">JCM 11683</strain>
    </source>
</reference>
<evidence type="ECO:0000256" key="1">
    <source>
        <dbReference type="SAM" id="Phobius"/>
    </source>
</evidence>
<organism evidence="2 3">
    <name type="scientific">Brevibacterium otitidis</name>
    <dbReference type="NCBI Taxonomy" id="53364"/>
    <lineage>
        <taxon>Bacteria</taxon>
        <taxon>Bacillati</taxon>
        <taxon>Actinomycetota</taxon>
        <taxon>Actinomycetes</taxon>
        <taxon>Micrococcales</taxon>
        <taxon>Brevibacteriaceae</taxon>
        <taxon>Brevibacterium</taxon>
    </lineage>
</organism>
<feature type="transmembrane region" description="Helical" evidence="1">
    <location>
        <begin position="306"/>
        <end position="325"/>
    </location>
</feature>
<keyword evidence="1" id="KW-0472">Membrane</keyword>
<evidence type="ECO:0000313" key="2">
    <source>
        <dbReference type="EMBL" id="MFB9775378.1"/>
    </source>
</evidence>
<dbReference type="SUPFAM" id="SSF48371">
    <property type="entry name" value="ARM repeat"/>
    <property type="match status" value="1"/>
</dbReference>
<dbReference type="PANTHER" id="PTHR37813:SF1">
    <property type="entry name" value="FELS-2 PROPHAGE PROTEIN"/>
    <property type="match status" value="1"/>
</dbReference>
<gene>
    <name evidence="2" type="ORF">ACFFN1_02965</name>
</gene>
<accession>A0ABV5WYZ9</accession>